<evidence type="ECO:0000313" key="3">
    <source>
        <dbReference type="Proteomes" id="UP000734854"/>
    </source>
</evidence>
<proteinExistence type="predicted"/>
<gene>
    <name evidence="2" type="ORF">ZIOFF_051343</name>
</gene>
<dbReference type="AlphaFoldDB" id="A0A8J5FT95"/>
<evidence type="ECO:0000256" key="1">
    <source>
        <dbReference type="SAM" id="Coils"/>
    </source>
</evidence>
<evidence type="ECO:0008006" key="4">
    <source>
        <dbReference type="Google" id="ProtNLM"/>
    </source>
</evidence>
<dbReference type="PANTHER" id="PTHR31509">
    <property type="entry name" value="BPS1-LIKE PROTEIN"/>
    <property type="match status" value="1"/>
</dbReference>
<feature type="coiled-coil region" evidence="1">
    <location>
        <begin position="316"/>
        <end position="343"/>
    </location>
</feature>
<protein>
    <recommendedName>
        <fullName evidence="4">BPS1-like protein</fullName>
    </recommendedName>
</protein>
<name>A0A8J5FT95_ZINOF</name>
<evidence type="ECO:0000313" key="2">
    <source>
        <dbReference type="EMBL" id="KAG6490061.1"/>
    </source>
</evidence>
<organism evidence="2 3">
    <name type="scientific">Zingiber officinale</name>
    <name type="common">Ginger</name>
    <name type="synonym">Amomum zingiber</name>
    <dbReference type="NCBI Taxonomy" id="94328"/>
    <lineage>
        <taxon>Eukaryota</taxon>
        <taxon>Viridiplantae</taxon>
        <taxon>Streptophyta</taxon>
        <taxon>Embryophyta</taxon>
        <taxon>Tracheophyta</taxon>
        <taxon>Spermatophyta</taxon>
        <taxon>Magnoliopsida</taxon>
        <taxon>Liliopsida</taxon>
        <taxon>Zingiberales</taxon>
        <taxon>Zingiberaceae</taxon>
        <taxon>Zingiber</taxon>
    </lineage>
</organism>
<reference evidence="2 3" key="1">
    <citation type="submission" date="2020-08" db="EMBL/GenBank/DDBJ databases">
        <title>Plant Genome Project.</title>
        <authorList>
            <person name="Zhang R.-G."/>
        </authorList>
    </citation>
    <scope>NUCLEOTIDE SEQUENCE [LARGE SCALE GENOMIC DNA]</scope>
    <source>
        <tissue evidence="2">Rhizome</tissue>
    </source>
</reference>
<keyword evidence="1" id="KW-0175">Coiled coil</keyword>
<dbReference type="InterPro" id="IPR004320">
    <property type="entry name" value="BPS1_pln"/>
</dbReference>
<dbReference type="GO" id="GO:0048364">
    <property type="term" value="P:root development"/>
    <property type="evidence" value="ECO:0007669"/>
    <property type="project" value="InterPro"/>
</dbReference>
<dbReference type="OrthoDB" id="694709at2759"/>
<dbReference type="Proteomes" id="UP000734854">
    <property type="component" value="Unassembled WGS sequence"/>
</dbReference>
<dbReference type="Pfam" id="PF03087">
    <property type="entry name" value="BPS1"/>
    <property type="match status" value="1"/>
</dbReference>
<dbReference type="EMBL" id="JACMSC010000014">
    <property type="protein sequence ID" value="KAG6490061.1"/>
    <property type="molecule type" value="Genomic_DNA"/>
</dbReference>
<sequence length="370" mass="41832">MSRPQNGQRNFFPFGNPFRIYLHKGSNFSPKLRELLFSFEKNLAEQLKKLKPKNVEDVFTLSWMRLSIQFLSDMHNSIRTLITDLQLPVSDWDEKWFDIYLDSSVKLLDICIVLSSELSRLNQGQLLLQYVLHLLDISAGDTSSEVLTKAHLHIHERIEHSKSKSSKLESCPAMIVCLQRTLGYPKVKSPKGKVLMRALHGVKVMTVFICGCFLAMLSGCSNAVVDSHVSDGFFWSEAFSDLQVVLNKEIKRQFAGGKVKACKEIEEVEMVLHSLTKSLSCKKEHLQCSTGINLEVETIPPAESSHSESHRIEECATKLADRVKRLGDELDSLSKEVNDFFQNVLVGRDALLCNLRVSASLQKSTNEMKS</sequence>
<comment type="caution">
    <text evidence="2">The sequence shown here is derived from an EMBL/GenBank/DDBJ whole genome shotgun (WGS) entry which is preliminary data.</text>
</comment>
<keyword evidence="3" id="KW-1185">Reference proteome</keyword>
<accession>A0A8J5FT95</accession>
<dbReference type="GO" id="GO:0048367">
    <property type="term" value="P:shoot system development"/>
    <property type="evidence" value="ECO:0007669"/>
    <property type="project" value="InterPro"/>
</dbReference>